<dbReference type="AlphaFoldDB" id="B4H5G9"/>
<proteinExistence type="predicted"/>
<protein>
    <submittedName>
        <fullName evidence="2">GL16092</fullName>
    </submittedName>
</protein>
<gene>
    <name evidence="2" type="primary">Dper\GL16092</name>
    <name evidence="2" type="ORF">Dper_GL16092</name>
</gene>
<evidence type="ECO:0000313" key="2">
    <source>
        <dbReference type="EMBL" id="EDW33021.1"/>
    </source>
</evidence>
<feature type="region of interest" description="Disordered" evidence="1">
    <location>
        <begin position="78"/>
        <end position="130"/>
    </location>
</feature>
<dbReference type="HOGENOM" id="CLU_1604460_0_0_1"/>
<name>B4H5G9_DROPE</name>
<dbReference type="EMBL" id="CH479211">
    <property type="protein sequence ID" value="EDW33021.1"/>
    <property type="molecule type" value="Genomic_DNA"/>
</dbReference>
<evidence type="ECO:0000313" key="3">
    <source>
        <dbReference type="Proteomes" id="UP000008744"/>
    </source>
</evidence>
<reference evidence="2 3" key="1">
    <citation type="journal article" date="2007" name="Nature">
        <title>Evolution of genes and genomes on the Drosophila phylogeny.</title>
        <authorList>
            <consortium name="Drosophila 12 Genomes Consortium"/>
            <person name="Clark A.G."/>
            <person name="Eisen M.B."/>
            <person name="Smith D.R."/>
            <person name="Bergman C.M."/>
            <person name="Oliver B."/>
            <person name="Markow T.A."/>
            <person name="Kaufman T.C."/>
            <person name="Kellis M."/>
            <person name="Gelbart W."/>
            <person name="Iyer V.N."/>
            <person name="Pollard D.A."/>
            <person name="Sackton T.B."/>
            <person name="Larracuente A.M."/>
            <person name="Singh N.D."/>
            <person name="Abad J.P."/>
            <person name="Abt D.N."/>
            <person name="Adryan B."/>
            <person name="Aguade M."/>
            <person name="Akashi H."/>
            <person name="Anderson W.W."/>
            <person name="Aquadro C.F."/>
            <person name="Ardell D.H."/>
            <person name="Arguello R."/>
            <person name="Artieri C.G."/>
            <person name="Barbash D.A."/>
            <person name="Barker D."/>
            <person name="Barsanti P."/>
            <person name="Batterham P."/>
            <person name="Batzoglou S."/>
            <person name="Begun D."/>
            <person name="Bhutkar A."/>
            <person name="Blanco E."/>
            <person name="Bosak S.A."/>
            <person name="Bradley R.K."/>
            <person name="Brand A.D."/>
            <person name="Brent M.R."/>
            <person name="Brooks A.N."/>
            <person name="Brown R.H."/>
            <person name="Butlin R.K."/>
            <person name="Caggese C."/>
            <person name="Calvi B.R."/>
            <person name="Bernardo de Carvalho A."/>
            <person name="Caspi A."/>
            <person name="Castrezana S."/>
            <person name="Celniker S.E."/>
            <person name="Chang J.L."/>
            <person name="Chapple C."/>
            <person name="Chatterji S."/>
            <person name="Chinwalla A."/>
            <person name="Civetta A."/>
            <person name="Clifton S.W."/>
            <person name="Comeron J.M."/>
            <person name="Costello J.C."/>
            <person name="Coyne J.A."/>
            <person name="Daub J."/>
            <person name="David R.G."/>
            <person name="Delcher A.L."/>
            <person name="Delehaunty K."/>
            <person name="Do C.B."/>
            <person name="Ebling H."/>
            <person name="Edwards K."/>
            <person name="Eickbush T."/>
            <person name="Evans J.D."/>
            <person name="Filipski A."/>
            <person name="Findeiss S."/>
            <person name="Freyhult E."/>
            <person name="Fulton L."/>
            <person name="Fulton R."/>
            <person name="Garcia A.C."/>
            <person name="Gardiner A."/>
            <person name="Garfield D.A."/>
            <person name="Garvin B.E."/>
            <person name="Gibson G."/>
            <person name="Gilbert D."/>
            <person name="Gnerre S."/>
            <person name="Godfrey J."/>
            <person name="Good R."/>
            <person name="Gotea V."/>
            <person name="Gravely B."/>
            <person name="Greenberg A.J."/>
            <person name="Griffiths-Jones S."/>
            <person name="Gross S."/>
            <person name="Guigo R."/>
            <person name="Gustafson E.A."/>
            <person name="Haerty W."/>
            <person name="Hahn M.W."/>
            <person name="Halligan D.L."/>
            <person name="Halpern A.L."/>
            <person name="Halter G.M."/>
            <person name="Han M.V."/>
            <person name="Heger A."/>
            <person name="Hillier L."/>
            <person name="Hinrichs A.S."/>
            <person name="Holmes I."/>
            <person name="Hoskins R.A."/>
            <person name="Hubisz M.J."/>
            <person name="Hultmark D."/>
            <person name="Huntley M.A."/>
            <person name="Jaffe D.B."/>
            <person name="Jagadeeshan S."/>
            <person name="Jeck W.R."/>
            <person name="Johnson J."/>
            <person name="Jones C.D."/>
            <person name="Jordan W.C."/>
            <person name="Karpen G.H."/>
            <person name="Kataoka E."/>
            <person name="Keightley P.D."/>
            <person name="Kheradpour P."/>
            <person name="Kirkness E.F."/>
            <person name="Koerich L.B."/>
            <person name="Kristiansen K."/>
            <person name="Kudrna D."/>
            <person name="Kulathinal R.J."/>
            <person name="Kumar S."/>
            <person name="Kwok R."/>
            <person name="Lander E."/>
            <person name="Langley C.H."/>
            <person name="Lapoint R."/>
            <person name="Lazzaro B.P."/>
            <person name="Lee S.J."/>
            <person name="Levesque L."/>
            <person name="Li R."/>
            <person name="Lin C.F."/>
            <person name="Lin M.F."/>
            <person name="Lindblad-Toh K."/>
            <person name="Llopart A."/>
            <person name="Long M."/>
            <person name="Low L."/>
            <person name="Lozovsky E."/>
            <person name="Lu J."/>
            <person name="Luo M."/>
            <person name="Machado C.A."/>
            <person name="Makalowski W."/>
            <person name="Marzo M."/>
            <person name="Matsuda M."/>
            <person name="Matzkin L."/>
            <person name="McAllister B."/>
            <person name="McBride C.S."/>
            <person name="McKernan B."/>
            <person name="McKernan K."/>
            <person name="Mendez-Lago M."/>
            <person name="Minx P."/>
            <person name="Mollenhauer M.U."/>
            <person name="Montooth K."/>
            <person name="Mount S.M."/>
            <person name="Mu X."/>
            <person name="Myers E."/>
            <person name="Negre B."/>
            <person name="Newfeld S."/>
            <person name="Nielsen R."/>
            <person name="Noor M.A."/>
            <person name="O'Grady P."/>
            <person name="Pachter L."/>
            <person name="Papaceit M."/>
            <person name="Parisi M.J."/>
            <person name="Parisi M."/>
            <person name="Parts L."/>
            <person name="Pedersen J.S."/>
            <person name="Pesole G."/>
            <person name="Phillippy A.M."/>
            <person name="Ponting C.P."/>
            <person name="Pop M."/>
            <person name="Porcelli D."/>
            <person name="Powell J.R."/>
            <person name="Prohaska S."/>
            <person name="Pruitt K."/>
            <person name="Puig M."/>
            <person name="Quesneville H."/>
            <person name="Ram K.R."/>
            <person name="Rand D."/>
            <person name="Rasmussen M.D."/>
            <person name="Reed L.K."/>
            <person name="Reenan R."/>
            <person name="Reily A."/>
            <person name="Remington K.A."/>
            <person name="Rieger T.T."/>
            <person name="Ritchie M.G."/>
            <person name="Robin C."/>
            <person name="Rogers Y.H."/>
            <person name="Rohde C."/>
            <person name="Rozas J."/>
            <person name="Rubenfield M.J."/>
            <person name="Ruiz A."/>
            <person name="Russo S."/>
            <person name="Salzberg S.L."/>
            <person name="Sanchez-Gracia A."/>
            <person name="Saranga D.J."/>
            <person name="Sato H."/>
            <person name="Schaeffer S.W."/>
            <person name="Schatz M.C."/>
            <person name="Schlenke T."/>
            <person name="Schwartz R."/>
            <person name="Segarra C."/>
            <person name="Singh R.S."/>
            <person name="Sirot L."/>
            <person name="Sirota M."/>
            <person name="Sisneros N.B."/>
            <person name="Smith C.D."/>
            <person name="Smith T.F."/>
            <person name="Spieth J."/>
            <person name="Stage D.E."/>
            <person name="Stark A."/>
            <person name="Stephan W."/>
            <person name="Strausberg R.L."/>
            <person name="Strempel S."/>
            <person name="Sturgill D."/>
            <person name="Sutton G."/>
            <person name="Sutton G.G."/>
            <person name="Tao W."/>
            <person name="Teichmann S."/>
            <person name="Tobari Y.N."/>
            <person name="Tomimura Y."/>
            <person name="Tsolas J.M."/>
            <person name="Valente V.L."/>
            <person name="Venter E."/>
            <person name="Venter J.C."/>
            <person name="Vicario S."/>
            <person name="Vieira F.G."/>
            <person name="Vilella A.J."/>
            <person name="Villasante A."/>
            <person name="Walenz B."/>
            <person name="Wang J."/>
            <person name="Wasserman M."/>
            <person name="Watts T."/>
            <person name="Wilson D."/>
            <person name="Wilson R.K."/>
            <person name="Wing R.A."/>
            <person name="Wolfner M.F."/>
            <person name="Wong A."/>
            <person name="Wong G.K."/>
            <person name="Wu C.I."/>
            <person name="Wu G."/>
            <person name="Yamamoto D."/>
            <person name="Yang H.P."/>
            <person name="Yang S.P."/>
            <person name="Yorke J.A."/>
            <person name="Yoshida K."/>
            <person name="Zdobnov E."/>
            <person name="Zhang P."/>
            <person name="Zhang Y."/>
            <person name="Zimin A.V."/>
            <person name="Baldwin J."/>
            <person name="Abdouelleil A."/>
            <person name="Abdulkadir J."/>
            <person name="Abebe A."/>
            <person name="Abera B."/>
            <person name="Abreu J."/>
            <person name="Acer S.C."/>
            <person name="Aftuck L."/>
            <person name="Alexander A."/>
            <person name="An P."/>
            <person name="Anderson E."/>
            <person name="Anderson S."/>
            <person name="Arachi H."/>
            <person name="Azer M."/>
            <person name="Bachantsang P."/>
            <person name="Barry A."/>
            <person name="Bayul T."/>
            <person name="Berlin A."/>
            <person name="Bessette D."/>
            <person name="Bloom T."/>
            <person name="Blye J."/>
            <person name="Boguslavskiy L."/>
            <person name="Bonnet C."/>
            <person name="Boukhgalter B."/>
            <person name="Bourzgui I."/>
            <person name="Brown A."/>
            <person name="Cahill P."/>
            <person name="Channer S."/>
            <person name="Cheshatsang Y."/>
            <person name="Chuda L."/>
            <person name="Citroen M."/>
            <person name="Collymore A."/>
            <person name="Cooke P."/>
            <person name="Costello M."/>
            <person name="D'Aco K."/>
            <person name="Daza R."/>
            <person name="De Haan G."/>
            <person name="DeGray S."/>
            <person name="DeMaso C."/>
            <person name="Dhargay N."/>
            <person name="Dooley K."/>
            <person name="Dooley E."/>
            <person name="Doricent M."/>
            <person name="Dorje P."/>
            <person name="Dorjee K."/>
            <person name="Dupes A."/>
            <person name="Elong R."/>
            <person name="Falk J."/>
            <person name="Farina A."/>
            <person name="Faro S."/>
            <person name="Ferguson D."/>
            <person name="Fisher S."/>
            <person name="Foley C.D."/>
            <person name="Franke A."/>
            <person name="Friedrich D."/>
            <person name="Gadbois L."/>
            <person name="Gearin G."/>
            <person name="Gearin C.R."/>
            <person name="Giannoukos G."/>
            <person name="Goode T."/>
            <person name="Graham J."/>
            <person name="Grandbois E."/>
            <person name="Grewal S."/>
            <person name="Gyaltsen K."/>
            <person name="Hafez N."/>
            <person name="Hagos B."/>
            <person name="Hall J."/>
            <person name="Henson C."/>
            <person name="Hollinger A."/>
            <person name="Honan T."/>
            <person name="Huard M.D."/>
            <person name="Hughes L."/>
            <person name="Hurhula B."/>
            <person name="Husby M.E."/>
            <person name="Kamat A."/>
            <person name="Kanga B."/>
            <person name="Kashin S."/>
            <person name="Khazanovich D."/>
            <person name="Kisner P."/>
            <person name="Lance K."/>
            <person name="Lara M."/>
            <person name="Lee W."/>
            <person name="Lennon N."/>
            <person name="Letendre F."/>
            <person name="LeVine R."/>
            <person name="Lipovsky A."/>
            <person name="Liu X."/>
            <person name="Liu J."/>
            <person name="Liu S."/>
            <person name="Lokyitsang T."/>
            <person name="Lokyitsang Y."/>
            <person name="Lubonja R."/>
            <person name="Lui A."/>
            <person name="MacDonald P."/>
            <person name="Magnisalis V."/>
            <person name="Maru K."/>
            <person name="Matthews C."/>
            <person name="McCusker W."/>
            <person name="McDonough S."/>
            <person name="Mehta T."/>
            <person name="Meldrim J."/>
            <person name="Meneus L."/>
            <person name="Mihai O."/>
            <person name="Mihalev A."/>
            <person name="Mihova T."/>
            <person name="Mittelman R."/>
            <person name="Mlenga V."/>
            <person name="Montmayeur A."/>
            <person name="Mulrain L."/>
            <person name="Navidi A."/>
            <person name="Naylor J."/>
            <person name="Negash T."/>
            <person name="Nguyen T."/>
            <person name="Nguyen N."/>
            <person name="Nicol R."/>
            <person name="Norbu C."/>
            <person name="Norbu N."/>
            <person name="Novod N."/>
            <person name="O'Neill B."/>
            <person name="Osman S."/>
            <person name="Markiewicz E."/>
            <person name="Oyono O.L."/>
            <person name="Patti C."/>
            <person name="Phunkhang P."/>
            <person name="Pierre F."/>
            <person name="Priest M."/>
            <person name="Raghuraman S."/>
            <person name="Rege F."/>
            <person name="Reyes R."/>
            <person name="Rise C."/>
            <person name="Rogov P."/>
            <person name="Ross K."/>
            <person name="Ryan E."/>
            <person name="Settipalli S."/>
            <person name="Shea T."/>
            <person name="Sherpa N."/>
            <person name="Shi L."/>
            <person name="Shih D."/>
            <person name="Sparrow T."/>
            <person name="Spaulding J."/>
            <person name="Stalker J."/>
            <person name="Stange-Thomann N."/>
            <person name="Stavropoulos S."/>
            <person name="Stone C."/>
            <person name="Strader C."/>
            <person name="Tesfaye S."/>
            <person name="Thomson T."/>
            <person name="Thoulutsang Y."/>
            <person name="Thoulutsang D."/>
            <person name="Topham K."/>
            <person name="Topping I."/>
            <person name="Tsamla T."/>
            <person name="Vassiliev H."/>
            <person name="Vo A."/>
            <person name="Wangchuk T."/>
            <person name="Wangdi T."/>
            <person name="Weiand M."/>
            <person name="Wilkinson J."/>
            <person name="Wilson A."/>
            <person name="Yadav S."/>
            <person name="Young G."/>
            <person name="Yu Q."/>
            <person name="Zembek L."/>
            <person name="Zhong D."/>
            <person name="Zimmer A."/>
            <person name="Zwirko Z."/>
            <person name="Jaffe D.B."/>
            <person name="Alvarez P."/>
            <person name="Brockman W."/>
            <person name="Butler J."/>
            <person name="Chin C."/>
            <person name="Gnerre S."/>
            <person name="Grabherr M."/>
            <person name="Kleber M."/>
            <person name="Mauceli E."/>
            <person name="MacCallum I."/>
        </authorList>
    </citation>
    <scope>NUCLEOTIDE SEQUENCE [LARGE SCALE GENOMIC DNA]</scope>
    <source>
        <strain evidence="3">MSH-3 / Tucson 14011-0111.49</strain>
    </source>
</reference>
<evidence type="ECO:0000256" key="1">
    <source>
        <dbReference type="SAM" id="MobiDB-lite"/>
    </source>
</evidence>
<dbReference type="Proteomes" id="UP000008744">
    <property type="component" value="Unassembled WGS sequence"/>
</dbReference>
<feature type="region of interest" description="Disordered" evidence="1">
    <location>
        <begin position="144"/>
        <end position="166"/>
    </location>
</feature>
<feature type="compositionally biased region" description="Gly residues" evidence="1">
    <location>
        <begin position="156"/>
        <end position="166"/>
    </location>
</feature>
<sequence length="166" mass="17736">MSGLLSVLPRSSPLSMPRSSFLPPVHGLALALALAAPCRLSVLLFCGLERPVARWHEYRCNRPRTCHMTIPTSFLATCRTPGGGEEEEAEERGGVEPLPAEGNDSAGGGRSGGQAEEEEEEEEEALWHADRWGWRAVEEEAWLTTSSSFSRCLRRSGGGGSGGGGA</sequence>
<feature type="compositionally biased region" description="Acidic residues" evidence="1">
    <location>
        <begin position="115"/>
        <end position="124"/>
    </location>
</feature>
<keyword evidence="3" id="KW-1185">Reference proteome</keyword>
<organism evidence="3">
    <name type="scientific">Drosophila persimilis</name>
    <name type="common">Fruit fly</name>
    <dbReference type="NCBI Taxonomy" id="7234"/>
    <lineage>
        <taxon>Eukaryota</taxon>
        <taxon>Metazoa</taxon>
        <taxon>Ecdysozoa</taxon>
        <taxon>Arthropoda</taxon>
        <taxon>Hexapoda</taxon>
        <taxon>Insecta</taxon>
        <taxon>Pterygota</taxon>
        <taxon>Neoptera</taxon>
        <taxon>Endopterygota</taxon>
        <taxon>Diptera</taxon>
        <taxon>Brachycera</taxon>
        <taxon>Muscomorpha</taxon>
        <taxon>Ephydroidea</taxon>
        <taxon>Drosophilidae</taxon>
        <taxon>Drosophila</taxon>
        <taxon>Sophophora</taxon>
    </lineage>
</organism>
<accession>B4H5G9</accession>